<dbReference type="InterPro" id="IPR008283">
    <property type="entry name" value="Peptidase_M17_N"/>
</dbReference>
<dbReference type="InterPro" id="IPR043472">
    <property type="entry name" value="Macro_dom-like"/>
</dbReference>
<evidence type="ECO:0000256" key="1">
    <source>
        <dbReference type="ARBA" id="ARBA00000135"/>
    </source>
</evidence>
<dbReference type="SUPFAM" id="SSF52949">
    <property type="entry name" value="Macro domain-like"/>
    <property type="match status" value="1"/>
</dbReference>
<evidence type="ECO:0000256" key="7">
    <source>
        <dbReference type="SAM" id="MobiDB-lite"/>
    </source>
</evidence>
<organism evidence="9 10">
    <name type="scientific">Physocladia obscura</name>
    <dbReference type="NCBI Taxonomy" id="109957"/>
    <lineage>
        <taxon>Eukaryota</taxon>
        <taxon>Fungi</taxon>
        <taxon>Fungi incertae sedis</taxon>
        <taxon>Chytridiomycota</taxon>
        <taxon>Chytridiomycota incertae sedis</taxon>
        <taxon>Chytridiomycetes</taxon>
        <taxon>Chytridiales</taxon>
        <taxon>Chytriomycetaceae</taxon>
        <taxon>Physocladia</taxon>
    </lineage>
</organism>
<dbReference type="GO" id="GO:0070006">
    <property type="term" value="F:metalloaminopeptidase activity"/>
    <property type="evidence" value="ECO:0007669"/>
    <property type="project" value="InterPro"/>
</dbReference>
<dbReference type="GO" id="GO:0005737">
    <property type="term" value="C:cytoplasm"/>
    <property type="evidence" value="ECO:0007669"/>
    <property type="project" value="InterPro"/>
</dbReference>
<evidence type="ECO:0000313" key="9">
    <source>
        <dbReference type="EMBL" id="KAJ3089651.1"/>
    </source>
</evidence>
<dbReference type="PANTHER" id="PTHR11963:SF23">
    <property type="entry name" value="CYTOSOL AMINOPEPTIDASE"/>
    <property type="match status" value="1"/>
</dbReference>
<keyword evidence="4" id="KW-0031">Aminopeptidase</keyword>
<evidence type="ECO:0000256" key="4">
    <source>
        <dbReference type="ARBA" id="ARBA00022438"/>
    </source>
</evidence>
<comment type="caution">
    <text evidence="9">The sequence shown here is derived from an EMBL/GenBank/DDBJ whole genome shotgun (WGS) entry which is preliminary data.</text>
</comment>
<dbReference type="GO" id="GO:0030145">
    <property type="term" value="F:manganese ion binding"/>
    <property type="evidence" value="ECO:0007669"/>
    <property type="project" value="InterPro"/>
</dbReference>
<dbReference type="Proteomes" id="UP001211907">
    <property type="component" value="Unassembled WGS sequence"/>
</dbReference>
<accession>A0AAD5SQC1</accession>
<dbReference type="EMBL" id="JADGJH010003643">
    <property type="protein sequence ID" value="KAJ3089651.1"/>
    <property type="molecule type" value="Genomic_DNA"/>
</dbReference>
<keyword evidence="5" id="KW-0645">Protease</keyword>
<keyword evidence="10" id="KW-1185">Reference proteome</keyword>
<dbReference type="InterPro" id="IPR000819">
    <property type="entry name" value="Peptidase_M17_C"/>
</dbReference>
<evidence type="ECO:0000256" key="6">
    <source>
        <dbReference type="ARBA" id="ARBA00022801"/>
    </source>
</evidence>
<dbReference type="GO" id="GO:0006508">
    <property type="term" value="P:proteolysis"/>
    <property type="evidence" value="ECO:0007669"/>
    <property type="project" value="UniProtKB-KW"/>
</dbReference>
<dbReference type="Gene3D" id="3.40.220.10">
    <property type="entry name" value="Leucine Aminopeptidase, subunit E, domain 1"/>
    <property type="match status" value="1"/>
</dbReference>
<evidence type="ECO:0000256" key="2">
    <source>
        <dbReference type="ARBA" id="ARBA00001585"/>
    </source>
</evidence>
<dbReference type="PRINTS" id="PR00481">
    <property type="entry name" value="LAMNOPPTDASE"/>
</dbReference>
<protein>
    <submittedName>
        <fullName evidence="9">Bleomycin hydrolase</fullName>
    </submittedName>
</protein>
<comment type="catalytic activity">
    <reaction evidence="2">
        <text>Release of N-terminal proline from a peptide.</text>
        <dbReference type="EC" id="3.4.11.5"/>
    </reaction>
</comment>
<dbReference type="Pfam" id="PF02789">
    <property type="entry name" value="Peptidase_M17_N"/>
    <property type="match status" value="1"/>
</dbReference>
<gene>
    <name evidence="9" type="primary">LAP3</name>
    <name evidence="9" type="ORF">HK100_007692</name>
</gene>
<name>A0AAD5SQC1_9FUNG</name>
<dbReference type="PANTHER" id="PTHR11963">
    <property type="entry name" value="LEUCINE AMINOPEPTIDASE-RELATED"/>
    <property type="match status" value="1"/>
</dbReference>
<keyword evidence="6 9" id="KW-0378">Hydrolase</keyword>
<dbReference type="PROSITE" id="PS00631">
    <property type="entry name" value="CYTOSOL_AP"/>
    <property type="match status" value="1"/>
</dbReference>
<evidence type="ECO:0000256" key="5">
    <source>
        <dbReference type="ARBA" id="ARBA00022670"/>
    </source>
</evidence>
<dbReference type="Pfam" id="PF00883">
    <property type="entry name" value="Peptidase_M17"/>
    <property type="match status" value="1"/>
</dbReference>
<dbReference type="SUPFAM" id="SSF53187">
    <property type="entry name" value="Zn-dependent exopeptidases"/>
    <property type="match status" value="1"/>
</dbReference>
<dbReference type="Gene3D" id="3.40.630.10">
    <property type="entry name" value="Zn peptidases"/>
    <property type="match status" value="1"/>
</dbReference>
<evidence type="ECO:0000259" key="8">
    <source>
        <dbReference type="PROSITE" id="PS00631"/>
    </source>
</evidence>
<proteinExistence type="inferred from homology"/>
<comment type="similarity">
    <text evidence="3">Belongs to the peptidase M17 family.</text>
</comment>
<evidence type="ECO:0000256" key="3">
    <source>
        <dbReference type="ARBA" id="ARBA00009528"/>
    </source>
</evidence>
<feature type="region of interest" description="Disordered" evidence="7">
    <location>
        <begin position="23"/>
        <end position="43"/>
    </location>
</feature>
<dbReference type="InterPro" id="IPR011356">
    <property type="entry name" value="Leucine_aapep/pepB"/>
</dbReference>
<dbReference type="HAMAP" id="MF_00181">
    <property type="entry name" value="Cytosol_peptidase_M17"/>
    <property type="match status" value="1"/>
</dbReference>
<feature type="domain" description="Cytosol aminopeptidase" evidence="8">
    <location>
        <begin position="409"/>
        <end position="416"/>
    </location>
</feature>
<dbReference type="InterPro" id="IPR023042">
    <property type="entry name" value="Peptidase_M17_leu_NH2_pept"/>
</dbReference>
<dbReference type="AlphaFoldDB" id="A0AAD5SQC1"/>
<reference evidence="9" key="1">
    <citation type="submission" date="2020-05" db="EMBL/GenBank/DDBJ databases">
        <title>Phylogenomic resolution of chytrid fungi.</title>
        <authorList>
            <person name="Stajich J.E."/>
            <person name="Amses K."/>
            <person name="Simmons R."/>
            <person name="Seto K."/>
            <person name="Myers J."/>
            <person name="Bonds A."/>
            <person name="Quandt C.A."/>
            <person name="Barry K."/>
            <person name="Liu P."/>
            <person name="Grigoriev I."/>
            <person name="Longcore J.E."/>
            <person name="James T.Y."/>
        </authorList>
    </citation>
    <scope>NUCLEOTIDE SEQUENCE</scope>
    <source>
        <strain evidence="9">JEL0513</strain>
    </source>
</reference>
<dbReference type="CDD" id="cd00433">
    <property type="entry name" value="Peptidase_M17"/>
    <property type="match status" value="1"/>
</dbReference>
<comment type="catalytic activity">
    <reaction evidence="1">
        <text>Release of an N-terminal amino acid, Xaa-|-Yaa-, in which Xaa is preferably Leu, but may be other amino acids including Pro although not Arg or Lys, and Yaa may be Pro. Amino acid amides and methyl esters are also readily hydrolyzed, but rates on arylamides are exceedingly low.</text>
        <dbReference type="EC" id="3.4.11.1"/>
    </reaction>
</comment>
<sequence>MLRRLATRRLGLEPGALAHLVARGDTSNRAGTRASSSGSARPSARVVVVGAVQTQAAFELSRGDGAAELHVDAARLSAQLAALRFDAKPGSVRIVAPDTNVGADSDRPLVCVVGLGSPSSTNQTQPATATSTTTSTASIANAASINANTNAINNANTVRTAAAAAVKAVRALDPTTPFDIAFGPLNALFAKPAAEAALLTAYHYSVNKTKKSADLSLRLLDTTNSDANAAWHEGLILAAAQNSARLLMETPANLLTPSLFAVRAKELLLSTNNKNIQVNIQDQKWIEHQKMLSFLSVGRGSAEPPKFLEIKYEGNKETNNKFPLALVGKGVTFDSGGISIKPSASMADMKGDMGGAAVVVGAIEAIAALNLPINIIACIPLTENMPSGTATKPGDVVIARNGKSIEIDNTDAEGRLILADAISYVCDTYSPAALVELSTLTGAIDVALGYPYAGVFTTSDALWHNLHGAARLAGEGFWRMPMDSDAYLPMIKSNVADLKNVGGRSAGSCTAAVFLQEFVGRGVEFAHIDIAGVMKQTGSHGILARGMTGRPVRALVEFAKNIVLNGSKNRII</sequence>
<evidence type="ECO:0000313" key="10">
    <source>
        <dbReference type="Proteomes" id="UP001211907"/>
    </source>
</evidence>
<feature type="compositionally biased region" description="Low complexity" evidence="7">
    <location>
        <begin position="29"/>
        <end position="43"/>
    </location>
</feature>